<proteinExistence type="predicted"/>
<organism evidence="5 6">
    <name type="scientific">Mucor lusitanicus CBS 277.49</name>
    <dbReference type="NCBI Taxonomy" id="747725"/>
    <lineage>
        <taxon>Eukaryota</taxon>
        <taxon>Fungi</taxon>
        <taxon>Fungi incertae sedis</taxon>
        <taxon>Mucoromycota</taxon>
        <taxon>Mucoromycotina</taxon>
        <taxon>Mucoromycetes</taxon>
        <taxon>Mucorales</taxon>
        <taxon>Mucorineae</taxon>
        <taxon>Mucoraceae</taxon>
        <taxon>Mucor</taxon>
    </lineage>
</organism>
<feature type="repeat" description="WD" evidence="3">
    <location>
        <begin position="218"/>
        <end position="264"/>
    </location>
</feature>
<dbReference type="AlphaFoldDB" id="A0A168I049"/>
<feature type="repeat" description="WD" evidence="3">
    <location>
        <begin position="346"/>
        <end position="385"/>
    </location>
</feature>
<evidence type="ECO:0000256" key="2">
    <source>
        <dbReference type="ARBA" id="ARBA00022737"/>
    </source>
</evidence>
<feature type="domain" description="F-box" evidence="4">
    <location>
        <begin position="90"/>
        <end position="137"/>
    </location>
</feature>
<dbReference type="PRINTS" id="PR00320">
    <property type="entry name" value="GPROTEINBRPT"/>
</dbReference>
<dbReference type="PANTHER" id="PTHR14604:SF4">
    <property type="entry name" value="F-BOX DOMAIN-CONTAINING PROTEIN"/>
    <property type="match status" value="1"/>
</dbReference>
<dbReference type="InterPro" id="IPR036047">
    <property type="entry name" value="F-box-like_dom_sf"/>
</dbReference>
<sequence>MTKEDLSPPATPPTHSPVPYRLNLQHQLLSSSTTKAQDAGENQDHLTNLKNSFHLLTATQKQYFLLDIINSCDNSQLTFLNSIIAPRLKVDFLKELPPEISLSILSYITVPSTLARAACVSKHWSALIRDETLWKSLCKTHNYKPPNKDGFCYRDYFKRKYSIASAWHAGGKVTTVDNGFSQGLVTSLQFDEKFTVVGCDNHRIEVFDTNSGKKVRTLEGHEGGVWALQFKGGDEQDPERILLSGGCDRDVRVWDLNRGKLKYVLRGHTSTVRCLKIRDKRLAVTGSRDTTLRVWDIKRGQLLHILSGHQASVRCVDIHGDIAVSGSYDSTARIWDLRTGACKHVLIGHVSQIYTIVTNGTIIATGSMDAHIRIWSVQTGECLSTLHGHTSLVGQLQLSGNTLVSGGADGCLRVWDMETFECTQQFSAHDNSITCLQFDDDRILSAANDGKVKLWDIKRGRLLRNFTQPSKIVWKIQFNNTKAVVLMQRPRSDGSDEGKTVMEIHDFDLSASSPIEEFFLVSAGNTKPDVAILSSLRSVYFSDIGNPSLS</sequence>
<dbReference type="STRING" id="747725.A0A168I049"/>
<dbReference type="InterPro" id="IPR019775">
    <property type="entry name" value="WD40_repeat_CS"/>
</dbReference>
<dbReference type="SMART" id="SM00256">
    <property type="entry name" value="FBOX"/>
    <property type="match status" value="1"/>
</dbReference>
<name>A0A168I049_MUCCL</name>
<dbReference type="InterPro" id="IPR001810">
    <property type="entry name" value="F-box_dom"/>
</dbReference>
<comment type="caution">
    <text evidence="5">The sequence shown here is derived from an EMBL/GenBank/DDBJ whole genome shotgun (WGS) entry which is preliminary data.</text>
</comment>
<dbReference type="PROSITE" id="PS00678">
    <property type="entry name" value="WD_REPEATS_1"/>
    <property type="match status" value="5"/>
</dbReference>
<keyword evidence="6" id="KW-1185">Reference proteome</keyword>
<dbReference type="SMART" id="SM00320">
    <property type="entry name" value="WD40"/>
    <property type="match status" value="7"/>
</dbReference>
<feature type="repeat" description="WD" evidence="3">
    <location>
        <begin position="265"/>
        <end position="305"/>
    </location>
</feature>
<dbReference type="InterPro" id="IPR001680">
    <property type="entry name" value="WD40_rpt"/>
</dbReference>
<evidence type="ECO:0000256" key="3">
    <source>
        <dbReference type="PROSITE-ProRule" id="PRU00221"/>
    </source>
</evidence>
<dbReference type="PROSITE" id="PS50181">
    <property type="entry name" value="FBOX"/>
    <property type="match status" value="1"/>
</dbReference>
<evidence type="ECO:0000313" key="5">
    <source>
        <dbReference type="EMBL" id="OAC99395.1"/>
    </source>
</evidence>
<dbReference type="OrthoDB" id="190105at2759"/>
<dbReference type="PANTHER" id="PTHR14604">
    <property type="entry name" value="WD40 REPEAT PF20"/>
    <property type="match status" value="1"/>
</dbReference>
<dbReference type="InterPro" id="IPR020472">
    <property type="entry name" value="WD40_PAC1"/>
</dbReference>
<accession>A0A168I049</accession>
<dbReference type="Pfam" id="PF12937">
    <property type="entry name" value="F-box-like"/>
    <property type="match status" value="1"/>
</dbReference>
<evidence type="ECO:0000313" key="6">
    <source>
        <dbReference type="Proteomes" id="UP000077051"/>
    </source>
</evidence>
<dbReference type="InterPro" id="IPR015943">
    <property type="entry name" value="WD40/YVTN_repeat-like_dom_sf"/>
</dbReference>
<dbReference type="PROSITE" id="PS50082">
    <property type="entry name" value="WD_REPEATS_2"/>
    <property type="match status" value="6"/>
</dbReference>
<dbReference type="SUPFAM" id="SSF81383">
    <property type="entry name" value="F-box domain"/>
    <property type="match status" value="1"/>
</dbReference>
<dbReference type="Gene3D" id="1.20.1280.50">
    <property type="match status" value="1"/>
</dbReference>
<dbReference type="CDD" id="cd00200">
    <property type="entry name" value="WD40"/>
    <property type="match status" value="1"/>
</dbReference>
<feature type="repeat" description="WD" evidence="3">
    <location>
        <begin position="426"/>
        <end position="465"/>
    </location>
</feature>
<dbReference type="VEuPathDB" id="FungiDB:MUCCIDRAFT_154150"/>
<evidence type="ECO:0000259" key="4">
    <source>
        <dbReference type="PROSITE" id="PS50181"/>
    </source>
</evidence>
<keyword evidence="2" id="KW-0677">Repeat</keyword>
<feature type="repeat" description="WD" evidence="3">
    <location>
        <begin position="386"/>
        <end position="425"/>
    </location>
</feature>
<dbReference type="InterPro" id="IPR050995">
    <property type="entry name" value="WD-F-box_domain-protein"/>
</dbReference>
<gene>
    <name evidence="5" type="ORF">MUCCIDRAFT_154150</name>
</gene>
<dbReference type="Gene3D" id="2.130.10.10">
    <property type="entry name" value="YVTN repeat-like/Quinoprotein amine dehydrogenase"/>
    <property type="match status" value="1"/>
</dbReference>
<protein>
    <recommendedName>
        <fullName evidence="4">F-box domain-containing protein</fullName>
    </recommendedName>
</protein>
<evidence type="ECO:0000256" key="1">
    <source>
        <dbReference type="ARBA" id="ARBA00022574"/>
    </source>
</evidence>
<dbReference type="Proteomes" id="UP000077051">
    <property type="component" value="Unassembled WGS sequence"/>
</dbReference>
<dbReference type="Pfam" id="PF00400">
    <property type="entry name" value="WD40"/>
    <property type="match status" value="6"/>
</dbReference>
<dbReference type="SUPFAM" id="SSF50978">
    <property type="entry name" value="WD40 repeat-like"/>
    <property type="match status" value="1"/>
</dbReference>
<keyword evidence="1 3" id="KW-0853">WD repeat</keyword>
<reference evidence="5 6" key="1">
    <citation type="submission" date="2015-06" db="EMBL/GenBank/DDBJ databases">
        <title>Expansion of signal transduction pathways in fungi by whole-genome duplication.</title>
        <authorList>
            <consortium name="DOE Joint Genome Institute"/>
            <person name="Corrochano L.M."/>
            <person name="Kuo A."/>
            <person name="Marcet-Houben M."/>
            <person name="Polaino S."/>
            <person name="Salamov A."/>
            <person name="Villalobos J.M."/>
            <person name="Alvarez M.I."/>
            <person name="Avalos J."/>
            <person name="Benito E.P."/>
            <person name="Benoit I."/>
            <person name="Burger G."/>
            <person name="Camino L.P."/>
            <person name="Canovas D."/>
            <person name="Cerda-Olmedo E."/>
            <person name="Cheng J.-F."/>
            <person name="Dominguez A."/>
            <person name="Elias M."/>
            <person name="Eslava A.P."/>
            <person name="Glaser F."/>
            <person name="Grimwood J."/>
            <person name="Gutierrez G."/>
            <person name="Heitman J."/>
            <person name="Henrissat B."/>
            <person name="Iturriaga E.A."/>
            <person name="Lang B.F."/>
            <person name="Lavin J.L."/>
            <person name="Lee S."/>
            <person name="Li W."/>
            <person name="Lindquist E."/>
            <person name="Lopez-Garcia S."/>
            <person name="Luque E.M."/>
            <person name="Marcos A.T."/>
            <person name="Martin J."/>
            <person name="Mccluskey K."/>
            <person name="Medina H.R."/>
            <person name="Miralles-Duran A."/>
            <person name="Miyazaki A."/>
            <person name="Munoz-Torres E."/>
            <person name="Oguiza J.A."/>
            <person name="Ohm R."/>
            <person name="Olmedo M."/>
            <person name="Orejas M."/>
            <person name="Ortiz-Castellanos L."/>
            <person name="Pisabarro A.G."/>
            <person name="Rodriguez-Romero J."/>
            <person name="Ruiz-Herrera J."/>
            <person name="Ruiz-Vazquez R."/>
            <person name="Sanz C."/>
            <person name="Schackwitz W."/>
            <person name="Schmutz J."/>
            <person name="Shahriari M."/>
            <person name="Shelest E."/>
            <person name="Silva-Franco F."/>
            <person name="Soanes D."/>
            <person name="Syed K."/>
            <person name="Tagua V.G."/>
            <person name="Talbot N.J."/>
            <person name="Thon M."/>
            <person name="De Vries R.P."/>
            <person name="Wiebenga A."/>
            <person name="Yadav J.S."/>
            <person name="Braun E.L."/>
            <person name="Baker S."/>
            <person name="Garre V."/>
            <person name="Horwitz B."/>
            <person name="Torres-Martinez S."/>
            <person name="Idnurm A."/>
            <person name="Herrera-Estrella A."/>
            <person name="Gabaldon T."/>
            <person name="Grigoriev I.V."/>
        </authorList>
    </citation>
    <scope>NUCLEOTIDE SEQUENCE [LARGE SCALE GENOMIC DNA]</scope>
    <source>
        <strain evidence="5 6">CBS 277.49</strain>
    </source>
</reference>
<dbReference type="InterPro" id="IPR036322">
    <property type="entry name" value="WD40_repeat_dom_sf"/>
</dbReference>
<dbReference type="PROSITE" id="PS50294">
    <property type="entry name" value="WD_REPEATS_REGION"/>
    <property type="match status" value="6"/>
</dbReference>
<dbReference type="EMBL" id="AMYB01000008">
    <property type="protein sequence ID" value="OAC99395.1"/>
    <property type="molecule type" value="Genomic_DNA"/>
</dbReference>
<feature type="repeat" description="WD" evidence="3">
    <location>
        <begin position="306"/>
        <end position="345"/>
    </location>
</feature>